<dbReference type="Pfam" id="PF20150">
    <property type="entry name" value="2EXR"/>
    <property type="match status" value="1"/>
</dbReference>
<feature type="domain" description="2EXR" evidence="2">
    <location>
        <begin position="18"/>
        <end position="115"/>
    </location>
</feature>
<dbReference type="PANTHER" id="PTHR35910">
    <property type="entry name" value="2EXR DOMAIN-CONTAINING PROTEIN"/>
    <property type="match status" value="1"/>
</dbReference>
<name>A0A8H7TF09_9HELO</name>
<protein>
    <recommendedName>
        <fullName evidence="2">2EXR domain-containing protein</fullName>
    </recommendedName>
</protein>
<proteinExistence type="predicted"/>
<reference evidence="3" key="1">
    <citation type="submission" date="2021-02" db="EMBL/GenBank/DDBJ databases">
        <title>Genome sequence Cadophora malorum strain M34.</title>
        <authorList>
            <person name="Stefanovic E."/>
            <person name="Vu D."/>
            <person name="Scully C."/>
            <person name="Dijksterhuis J."/>
            <person name="Roader J."/>
            <person name="Houbraken J."/>
        </authorList>
    </citation>
    <scope>NUCLEOTIDE SEQUENCE</scope>
    <source>
        <strain evidence="3">M34</strain>
    </source>
</reference>
<keyword evidence="4" id="KW-1185">Reference proteome</keyword>
<dbReference type="OrthoDB" id="3490595at2759"/>
<gene>
    <name evidence="3" type="ORF">IFR04_006491</name>
</gene>
<sequence length="329" mass="36528">MSLFPDNLDSSGALSDTFHPFRRLPVDVRLQVWTIAINQPRVIEILASMRTYSARSPLAIYNPSASNSCTYTANPASFGGHHPGVLSVNRESRYEALRYLKVRWNTFVNLDIDMIFFCRFQSTTQYPALSGMCKGGLLAGVKHVVVDEKCFGPGDRFLKFKSPCGLPDVLTFTIIPHLASDDPDFEPDESTGDPWKLNFLDVGEEDDAEDGTWDVEADTTKISSQRYNDLLAFGTFCFKKQWKARTNMPLFRVARVENRFPVYFERTGRPPPRDPALPSIGVRLPTGESSSEEGSSSGEEESSSRDGGFSDGEEGSSDADEEPSEGGEF</sequence>
<evidence type="ECO:0000259" key="2">
    <source>
        <dbReference type="Pfam" id="PF20150"/>
    </source>
</evidence>
<dbReference type="InterPro" id="IPR045518">
    <property type="entry name" value="2EXR"/>
</dbReference>
<comment type="caution">
    <text evidence="3">The sequence shown here is derived from an EMBL/GenBank/DDBJ whole genome shotgun (WGS) entry which is preliminary data.</text>
</comment>
<evidence type="ECO:0000313" key="4">
    <source>
        <dbReference type="Proteomes" id="UP000664132"/>
    </source>
</evidence>
<evidence type="ECO:0000313" key="3">
    <source>
        <dbReference type="EMBL" id="KAG4420379.1"/>
    </source>
</evidence>
<feature type="compositionally biased region" description="Acidic residues" evidence="1">
    <location>
        <begin position="311"/>
        <end position="329"/>
    </location>
</feature>
<feature type="compositionally biased region" description="Low complexity" evidence="1">
    <location>
        <begin position="287"/>
        <end position="297"/>
    </location>
</feature>
<feature type="region of interest" description="Disordered" evidence="1">
    <location>
        <begin position="264"/>
        <end position="329"/>
    </location>
</feature>
<dbReference type="PANTHER" id="PTHR35910:SF1">
    <property type="entry name" value="2EXR DOMAIN-CONTAINING PROTEIN"/>
    <property type="match status" value="1"/>
</dbReference>
<dbReference type="Proteomes" id="UP000664132">
    <property type="component" value="Unassembled WGS sequence"/>
</dbReference>
<dbReference type="EMBL" id="JAFJYH010000085">
    <property type="protein sequence ID" value="KAG4420379.1"/>
    <property type="molecule type" value="Genomic_DNA"/>
</dbReference>
<dbReference type="AlphaFoldDB" id="A0A8H7TF09"/>
<accession>A0A8H7TF09</accession>
<evidence type="ECO:0000256" key="1">
    <source>
        <dbReference type="SAM" id="MobiDB-lite"/>
    </source>
</evidence>
<organism evidence="3 4">
    <name type="scientific">Cadophora malorum</name>
    <dbReference type="NCBI Taxonomy" id="108018"/>
    <lineage>
        <taxon>Eukaryota</taxon>
        <taxon>Fungi</taxon>
        <taxon>Dikarya</taxon>
        <taxon>Ascomycota</taxon>
        <taxon>Pezizomycotina</taxon>
        <taxon>Leotiomycetes</taxon>
        <taxon>Helotiales</taxon>
        <taxon>Ploettnerulaceae</taxon>
        <taxon>Cadophora</taxon>
    </lineage>
</organism>